<dbReference type="InterPro" id="IPR001915">
    <property type="entry name" value="Peptidase_M48"/>
</dbReference>
<evidence type="ECO:0000313" key="9">
    <source>
        <dbReference type="EMBL" id="MBU2663654.1"/>
    </source>
</evidence>
<evidence type="ECO:0000256" key="4">
    <source>
        <dbReference type="ARBA" id="ARBA00022833"/>
    </source>
</evidence>
<accession>A0ABS5YJK3</accession>
<comment type="similarity">
    <text evidence="6">Belongs to the peptidase M48 family.</text>
</comment>
<evidence type="ECO:0000313" key="10">
    <source>
        <dbReference type="Proteomes" id="UP001519654"/>
    </source>
</evidence>
<feature type="transmembrane region" description="Helical" evidence="7">
    <location>
        <begin position="35"/>
        <end position="56"/>
    </location>
</feature>
<dbReference type="Gene3D" id="3.30.2010.10">
    <property type="entry name" value="Metalloproteases ('zincins'), catalytic domain"/>
    <property type="match status" value="1"/>
</dbReference>
<keyword evidence="2" id="KW-0479">Metal-binding</keyword>
<dbReference type="EMBL" id="JAHKKG010000003">
    <property type="protein sequence ID" value="MBU2663654.1"/>
    <property type="molecule type" value="Genomic_DNA"/>
</dbReference>
<dbReference type="RefSeq" id="WP_215785639.1">
    <property type="nucleotide sequence ID" value="NZ_JAHKKG010000003.1"/>
</dbReference>
<feature type="transmembrane region" description="Helical" evidence="7">
    <location>
        <begin position="6"/>
        <end position="23"/>
    </location>
</feature>
<dbReference type="CDD" id="cd07326">
    <property type="entry name" value="M56_BlaR1_MecR1_like"/>
    <property type="match status" value="1"/>
</dbReference>
<keyword evidence="1 6" id="KW-0645">Protease</keyword>
<feature type="domain" description="Peptidase M48" evidence="8">
    <location>
        <begin position="124"/>
        <end position="179"/>
    </location>
</feature>
<dbReference type="Pfam" id="PF01435">
    <property type="entry name" value="Peptidase_M48"/>
    <property type="match status" value="1"/>
</dbReference>
<evidence type="ECO:0000256" key="5">
    <source>
        <dbReference type="ARBA" id="ARBA00023049"/>
    </source>
</evidence>
<dbReference type="PANTHER" id="PTHR34978:SF3">
    <property type="entry name" value="SLR0241 PROTEIN"/>
    <property type="match status" value="1"/>
</dbReference>
<evidence type="ECO:0000256" key="7">
    <source>
        <dbReference type="SAM" id="Phobius"/>
    </source>
</evidence>
<feature type="transmembrane region" description="Helical" evidence="7">
    <location>
        <begin position="85"/>
        <end position="105"/>
    </location>
</feature>
<dbReference type="PANTHER" id="PTHR34978">
    <property type="entry name" value="POSSIBLE SENSOR-TRANSDUCER PROTEIN BLAR"/>
    <property type="match status" value="1"/>
</dbReference>
<evidence type="ECO:0000256" key="1">
    <source>
        <dbReference type="ARBA" id="ARBA00022670"/>
    </source>
</evidence>
<evidence type="ECO:0000256" key="3">
    <source>
        <dbReference type="ARBA" id="ARBA00022801"/>
    </source>
</evidence>
<comment type="cofactor">
    <cofactor evidence="6">
        <name>Zn(2+)</name>
        <dbReference type="ChEBI" id="CHEBI:29105"/>
    </cofactor>
    <text evidence="6">Binds 1 zinc ion per subunit.</text>
</comment>
<evidence type="ECO:0000256" key="2">
    <source>
        <dbReference type="ARBA" id="ARBA00022723"/>
    </source>
</evidence>
<comment type="caution">
    <text evidence="9">The sequence shown here is derived from an EMBL/GenBank/DDBJ whole genome shotgun (WGS) entry which is preliminary data.</text>
</comment>
<proteinExistence type="inferred from homology"/>
<keyword evidence="5 6" id="KW-0482">Metalloprotease</keyword>
<keyword evidence="7" id="KW-0812">Transmembrane</keyword>
<evidence type="ECO:0000259" key="8">
    <source>
        <dbReference type="Pfam" id="PF01435"/>
    </source>
</evidence>
<keyword evidence="7" id="KW-1133">Transmembrane helix</keyword>
<evidence type="ECO:0000256" key="6">
    <source>
        <dbReference type="RuleBase" id="RU003983"/>
    </source>
</evidence>
<protein>
    <submittedName>
        <fullName evidence="9">M56 family metallopeptidase</fullName>
    </submittedName>
</protein>
<keyword evidence="3 6" id="KW-0378">Hydrolase</keyword>
<name>A0ABS5YJK3_9ACTN</name>
<sequence length="302" mass="31896">MIDHFLAGVLVCPALVAVTIGLTSARMRPDRAVPFLAWSMAVAALASLANLAVFALKAVAEIPAVGRWFGWSAQAVRDDTAAVPWVSWGSAVALLAAVAAVALVWRRHRRDRAFAEQYADLPTGADGVVLVDDPRALAFALPVRGGRIVVTTAMRAGLTDRQYAALLAHERAHLSAGHHGLVRIARLAAAAHPVFRWLARRVEFLVERAADEQAAAAVGDRHVVARAIGTAALIGAPPVVAGLQMAPARPGVLPQRVASLLRGRPRGSWTLTAAPALVAAFSLVWTGECLYDLGELLVASRL</sequence>
<dbReference type="Proteomes" id="UP001519654">
    <property type="component" value="Unassembled WGS sequence"/>
</dbReference>
<keyword evidence="10" id="KW-1185">Reference proteome</keyword>
<keyword evidence="4 6" id="KW-0862">Zinc</keyword>
<dbReference type="InterPro" id="IPR052173">
    <property type="entry name" value="Beta-lactam_resp_regulator"/>
</dbReference>
<keyword evidence="7" id="KW-0472">Membrane</keyword>
<reference evidence="9 10" key="1">
    <citation type="submission" date="2021-06" db="EMBL/GenBank/DDBJ databases">
        <title>Actinoplanes lichenicola sp. nov., and Actinoplanes ovalisporus sp. nov., isolated from lichen in Thailand.</title>
        <authorList>
            <person name="Saeng-In P."/>
            <person name="Kanchanasin P."/>
            <person name="Yuki M."/>
            <person name="Kudo T."/>
            <person name="Ohkuma M."/>
            <person name="Phongsopitanun W."/>
            <person name="Tanasupawat S."/>
        </authorList>
    </citation>
    <scope>NUCLEOTIDE SEQUENCE [LARGE SCALE GENOMIC DNA]</scope>
    <source>
        <strain evidence="9 10">NBRC 110975</strain>
    </source>
</reference>
<gene>
    <name evidence="9" type="ORF">KOI35_09060</name>
</gene>
<organism evidence="9 10">
    <name type="scientific">Paractinoplanes bogorensis</name>
    <dbReference type="NCBI Taxonomy" id="1610840"/>
    <lineage>
        <taxon>Bacteria</taxon>
        <taxon>Bacillati</taxon>
        <taxon>Actinomycetota</taxon>
        <taxon>Actinomycetes</taxon>
        <taxon>Micromonosporales</taxon>
        <taxon>Micromonosporaceae</taxon>
        <taxon>Paractinoplanes</taxon>
    </lineage>
</organism>